<evidence type="ECO:0000313" key="2">
    <source>
        <dbReference type="Proteomes" id="UP000008142"/>
    </source>
</evidence>
<reference evidence="2" key="1">
    <citation type="submission" date="2008-07" db="EMBL/GenBank/DDBJ databases">
        <title>Annotation of Ajellomyces capsulatus strain H88.</title>
        <authorList>
            <person name="Champion M."/>
            <person name="Cuomo C."/>
            <person name="Ma L.-J."/>
            <person name="Henn M.R."/>
            <person name="Sil A."/>
            <person name="Goldman B."/>
            <person name="Young S.K."/>
            <person name="Kodira C.D."/>
            <person name="Zeng Q."/>
            <person name="Koehrsen M."/>
            <person name="Alvarado L."/>
            <person name="Berlin A."/>
            <person name="Borenstein D."/>
            <person name="Chen Z."/>
            <person name="Engels R."/>
            <person name="Freedman E."/>
            <person name="Gellesch M."/>
            <person name="Goldberg J."/>
            <person name="Griggs A."/>
            <person name="Gujja S."/>
            <person name="Heiman D."/>
            <person name="Hepburn T."/>
            <person name="Howarth C."/>
            <person name="Jen D."/>
            <person name="Larson L."/>
            <person name="Lewis B."/>
            <person name="Mehta T."/>
            <person name="Park D."/>
            <person name="Pearson M."/>
            <person name="Roberts A."/>
            <person name="Saif S."/>
            <person name="Shea T."/>
            <person name="Shenoy N."/>
            <person name="Sisk P."/>
            <person name="Stolte C."/>
            <person name="Sykes S."/>
            <person name="Walk T."/>
            <person name="White J."/>
            <person name="Yandava C."/>
            <person name="Klein B."/>
            <person name="McEwen J.G."/>
            <person name="Puccia R."/>
            <person name="Goldman G.H."/>
            <person name="Felipe M.S."/>
            <person name="Nino-Vega G."/>
            <person name="San-Blas G."/>
            <person name="Taylor J."/>
            <person name="Mendoza L."/>
            <person name="Galagan J."/>
            <person name="Nusbaum C."/>
            <person name="Birren B."/>
        </authorList>
    </citation>
    <scope>NUCLEOTIDE SEQUENCE [LARGE SCALE GENOMIC DNA]</scope>
    <source>
        <strain evidence="2">H88</strain>
    </source>
</reference>
<accession>F0UH95</accession>
<gene>
    <name evidence="1" type="ORF">HCEG_03657</name>
</gene>
<evidence type="ECO:0000313" key="1">
    <source>
        <dbReference type="EMBL" id="EGC44442.1"/>
    </source>
</evidence>
<dbReference type="Proteomes" id="UP000008142">
    <property type="component" value="Unassembled WGS sequence"/>
</dbReference>
<name>F0UH95_AJEC8</name>
<dbReference type="HOGENOM" id="CLU_1643208_0_0_1"/>
<dbReference type="EMBL" id="DS990638">
    <property type="protein sequence ID" value="EGC44442.1"/>
    <property type="molecule type" value="Genomic_DNA"/>
</dbReference>
<proteinExistence type="predicted"/>
<sequence>MGLSLHRIKGKSRELGFSARCFQGIFRNKCGARSASNFDQGCKDFDQVWSCLKSETLEICDWLRSLFSLLLGRANFSRGRKMDCAPVMSLSDLEVCVGGIGLDGSTPIGWRWWELSAFAPGALRLGIFAFSAQVLDTFGFHFSDGTKRCRWRIGGASLIES</sequence>
<dbReference type="AlphaFoldDB" id="F0UH95"/>
<organism evidence="2">
    <name type="scientific">Ajellomyces capsulatus (strain H88)</name>
    <name type="common">Darling's disease fungus</name>
    <name type="synonym">Histoplasma capsulatum</name>
    <dbReference type="NCBI Taxonomy" id="544711"/>
    <lineage>
        <taxon>Eukaryota</taxon>
        <taxon>Fungi</taxon>
        <taxon>Dikarya</taxon>
        <taxon>Ascomycota</taxon>
        <taxon>Pezizomycotina</taxon>
        <taxon>Eurotiomycetes</taxon>
        <taxon>Eurotiomycetidae</taxon>
        <taxon>Onygenales</taxon>
        <taxon>Ajellomycetaceae</taxon>
        <taxon>Histoplasma</taxon>
    </lineage>
</organism>
<protein>
    <submittedName>
        <fullName evidence="1">Predicted protein</fullName>
    </submittedName>
</protein>